<dbReference type="Proteomes" id="UP000464378">
    <property type="component" value="Chromosome"/>
</dbReference>
<dbReference type="EMBL" id="LR593887">
    <property type="protein sequence ID" value="VTS07830.1"/>
    <property type="molecule type" value="Genomic_DNA"/>
</dbReference>
<keyword evidence="2" id="KW-1185">Reference proteome</keyword>
<reference evidence="1" key="1">
    <citation type="submission" date="2019-04" db="EMBL/GenBank/DDBJ databases">
        <authorList>
            <consortium name="Science for Life Laboratories"/>
        </authorList>
    </citation>
    <scope>NUCLEOTIDE SEQUENCE</scope>
    <source>
        <strain evidence="1">MBLW1</strain>
    </source>
</reference>
<accession>A0A6C2YV44</accession>
<sequence>MFRRRRLLILIFLLFVLISVSVFDKSAQFELIDPQKCEAIVILYQGPSPLSRMFSDQLNLPELKVGASTRLDGKWKDRILSLQPQNNLSRSRTPYEPKTDVWQILTVREKSQREGGTGIRRLESAFSFAYPAAGELSITQQGLGYVRNGIKRDFSHSKSGPPDEFYSLHMTLTNLCLNREESAEESWNHLIYLIQWVPSD</sequence>
<dbReference type="InParanoid" id="A0A6C2YV44"/>
<protein>
    <submittedName>
        <fullName evidence="1">Uncharacterized protein</fullName>
    </submittedName>
</protein>
<evidence type="ECO:0000313" key="2">
    <source>
        <dbReference type="Proteomes" id="UP000464378"/>
    </source>
</evidence>
<organism evidence="1">
    <name type="scientific">Tuwongella immobilis</name>
    <dbReference type="NCBI Taxonomy" id="692036"/>
    <lineage>
        <taxon>Bacteria</taxon>
        <taxon>Pseudomonadati</taxon>
        <taxon>Planctomycetota</taxon>
        <taxon>Planctomycetia</taxon>
        <taxon>Gemmatales</taxon>
        <taxon>Gemmataceae</taxon>
        <taxon>Tuwongella</taxon>
    </lineage>
</organism>
<evidence type="ECO:0000313" key="1">
    <source>
        <dbReference type="EMBL" id="VIP05237.1"/>
    </source>
</evidence>
<dbReference type="AlphaFoldDB" id="A0A6C2YV44"/>
<name>A0A6C2YV44_9BACT</name>
<dbReference type="KEGG" id="tim:GMBLW1_39560"/>
<dbReference type="EMBL" id="LR586016">
    <property type="protein sequence ID" value="VIP05237.1"/>
    <property type="molecule type" value="Genomic_DNA"/>
</dbReference>
<proteinExistence type="predicted"/>
<dbReference type="RefSeq" id="WP_162660304.1">
    <property type="nucleotide sequence ID" value="NZ_LR593887.1"/>
</dbReference>
<gene>
    <name evidence="1" type="ORF">GMBLW1_39560</name>
</gene>